<dbReference type="GO" id="GO:0015267">
    <property type="term" value="F:channel activity"/>
    <property type="evidence" value="ECO:0007669"/>
    <property type="project" value="InterPro"/>
</dbReference>
<dbReference type="PRINTS" id="PR00783">
    <property type="entry name" value="MINTRINSICP"/>
</dbReference>
<evidence type="ECO:0000256" key="3">
    <source>
        <dbReference type="ARBA" id="ARBA00022692"/>
    </source>
</evidence>
<organism evidence="8 9">
    <name type="scientific">Niastella vici</name>
    <dbReference type="NCBI Taxonomy" id="1703345"/>
    <lineage>
        <taxon>Bacteria</taxon>
        <taxon>Pseudomonadati</taxon>
        <taxon>Bacteroidota</taxon>
        <taxon>Chitinophagia</taxon>
        <taxon>Chitinophagales</taxon>
        <taxon>Chitinophagaceae</taxon>
        <taxon>Niastella</taxon>
    </lineage>
</organism>
<protein>
    <submittedName>
        <fullName evidence="8">Aquaporin</fullName>
    </submittedName>
</protein>
<comment type="subcellular location">
    <subcellularLocation>
        <location evidence="1">Membrane</location>
        <topology evidence="1">Multi-pass membrane protein</topology>
    </subcellularLocation>
</comment>
<dbReference type="InterPro" id="IPR022357">
    <property type="entry name" value="MIP_CS"/>
</dbReference>
<dbReference type="PANTHER" id="PTHR45724">
    <property type="entry name" value="AQUAPORIN NIP2-1"/>
    <property type="match status" value="1"/>
</dbReference>
<dbReference type="RefSeq" id="WP_081145278.1">
    <property type="nucleotide sequence ID" value="NZ_LVYD01000002.1"/>
</dbReference>
<evidence type="ECO:0000256" key="6">
    <source>
        <dbReference type="RuleBase" id="RU000477"/>
    </source>
</evidence>
<accession>A0A1V9G6R2</accession>
<dbReference type="STRING" id="1703345.A3860_12620"/>
<dbReference type="EMBL" id="LVYD01000002">
    <property type="protein sequence ID" value="OQP66341.1"/>
    <property type="molecule type" value="Genomic_DNA"/>
</dbReference>
<evidence type="ECO:0000256" key="2">
    <source>
        <dbReference type="ARBA" id="ARBA00022448"/>
    </source>
</evidence>
<feature type="transmembrane region" description="Helical" evidence="7">
    <location>
        <begin position="189"/>
        <end position="210"/>
    </location>
</feature>
<feature type="transmembrane region" description="Helical" evidence="7">
    <location>
        <begin position="147"/>
        <end position="169"/>
    </location>
</feature>
<evidence type="ECO:0000256" key="1">
    <source>
        <dbReference type="ARBA" id="ARBA00004141"/>
    </source>
</evidence>
<dbReference type="GO" id="GO:0016020">
    <property type="term" value="C:membrane"/>
    <property type="evidence" value="ECO:0007669"/>
    <property type="project" value="UniProtKB-SubCell"/>
</dbReference>
<keyword evidence="4 7" id="KW-1133">Transmembrane helix</keyword>
<evidence type="ECO:0000256" key="4">
    <source>
        <dbReference type="ARBA" id="ARBA00022989"/>
    </source>
</evidence>
<keyword evidence="2 6" id="KW-0813">Transport</keyword>
<keyword evidence="5 7" id="KW-0472">Membrane</keyword>
<evidence type="ECO:0000256" key="7">
    <source>
        <dbReference type="SAM" id="Phobius"/>
    </source>
</evidence>
<dbReference type="InterPro" id="IPR023271">
    <property type="entry name" value="Aquaporin-like"/>
</dbReference>
<evidence type="ECO:0000256" key="5">
    <source>
        <dbReference type="ARBA" id="ARBA00023136"/>
    </source>
</evidence>
<dbReference type="InterPro" id="IPR034294">
    <property type="entry name" value="Aquaporin_transptr"/>
</dbReference>
<dbReference type="InterPro" id="IPR000425">
    <property type="entry name" value="MIP"/>
</dbReference>
<reference evidence="8 9" key="1">
    <citation type="submission" date="2016-03" db="EMBL/GenBank/DDBJ databases">
        <title>Niastella vici sp. nov., isolated from farmland soil.</title>
        <authorList>
            <person name="Chen L."/>
            <person name="Wang D."/>
            <person name="Yang S."/>
            <person name="Wang G."/>
        </authorList>
    </citation>
    <scope>NUCLEOTIDE SEQUENCE [LARGE SCALE GENOMIC DNA]</scope>
    <source>
        <strain evidence="8 9">DJ57</strain>
    </source>
</reference>
<dbReference type="Gene3D" id="1.20.1080.10">
    <property type="entry name" value="Glycerol uptake facilitator protein"/>
    <property type="match status" value="1"/>
</dbReference>
<proteinExistence type="inferred from homology"/>
<keyword evidence="9" id="KW-1185">Reference proteome</keyword>
<feature type="transmembrane region" description="Helical" evidence="7">
    <location>
        <begin position="31"/>
        <end position="52"/>
    </location>
</feature>
<evidence type="ECO:0000313" key="8">
    <source>
        <dbReference type="EMBL" id="OQP66341.1"/>
    </source>
</evidence>
<name>A0A1V9G6R2_9BACT</name>
<dbReference type="PANTHER" id="PTHR45724:SF27">
    <property type="entry name" value="AQUAPORIN NIP2-1-RELATED"/>
    <property type="match status" value="1"/>
</dbReference>
<sequence>MNRYLAELLGTFILLFCGTGAVIIDQQFNGAVTHAGIAITWGFIVMAMIYALGDISGAHMNPAVTIAFTIAGRFQVKQVLPYIISQVTGALLASITLHCLFPGNETLGVTLPAGSEMQSFVLEFLLTFFLMLVVINVATGSKEQGMFAGLAIGSTVLLEAMFAGPVCGASMNPARSMAPAFISGHIEHLWIYIVAPTAGAAFAIPIHKILHNNKQLTKQVQ</sequence>
<comment type="caution">
    <text evidence="8">The sequence shown here is derived from an EMBL/GenBank/DDBJ whole genome shotgun (WGS) entry which is preliminary data.</text>
</comment>
<dbReference type="SUPFAM" id="SSF81338">
    <property type="entry name" value="Aquaporin-like"/>
    <property type="match status" value="1"/>
</dbReference>
<dbReference type="Pfam" id="PF00230">
    <property type="entry name" value="MIP"/>
    <property type="match status" value="1"/>
</dbReference>
<dbReference type="AlphaFoldDB" id="A0A1V9G6R2"/>
<dbReference type="OrthoDB" id="9807293at2"/>
<comment type="similarity">
    <text evidence="6">Belongs to the MIP/aquaporin (TC 1.A.8) family.</text>
</comment>
<dbReference type="PROSITE" id="PS00221">
    <property type="entry name" value="MIP"/>
    <property type="match status" value="1"/>
</dbReference>
<evidence type="ECO:0000313" key="9">
    <source>
        <dbReference type="Proteomes" id="UP000192796"/>
    </source>
</evidence>
<gene>
    <name evidence="8" type="ORF">A3860_12620</name>
</gene>
<keyword evidence="3 6" id="KW-0812">Transmembrane</keyword>
<feature type="transmembrane region" description="Helical" evidence="7">
    <location>
        <begin position="79"/>
        <end position="97"/>
    </location>
</feature>
<dbReference type="Proteomes" id="UP000192796">
    <property type="component" value="Unassembled WGS sequence"/>
</dbReference>
<feature type="transmembrane region" description="Helical" evidence="7">
    <location>
        <begin position="117"/>
        <end position="135"/>
    </location>
</feature>